<dbReference type="NCBIfam" id="TIGR01770">
    <property type="entry name" value="NDH_I_N"/>
    <property type="match status" value="1"/>
</dbReference>
<organism evidence="7">
    <name type="scientific">Tsukubamonas globosa</name>
    <dbReference type="NCBI Taxonomy" id="875863"/>
    <lineage>
        <taxon>Eukaryota</taxon>
        <taxon>Discoba</taxon>
        <taxon>Tsukubamonadida</taxon>
        <taxon>Tsukubamonadidae</taxon>
        <taxon>Tsukubamonas</taxon>
    </lineage>
</organism>
<feature type="transmembrane region" description="Helical" evidence="5">
    <location>
        <begin position="161"/>
        <end position="184"/>
    </location>
</feature>
<evidence type="ECO:0000256" key="3">
    <source>
        <dbReference type="ARBA" id="ARBA00022989"/>
    </source>
</evidence>
<feature type="transmembrane region" description="Helical" evidence="5">
    <location>
        <begin position="106"/>
        <end position="124"/>
    </location>
</feature>
<dbReference type="PRINTS" id="PR01434">
    <property type="entry name" value="NADHDHGNASE5"/>
</dbReference>
<dbReference type="GeneID" id="18490778"/>
<keyword evidence="3 5" id="KW-1133">Transmembrane helix</keyword>
<feature type="transmembrane region" description="Helical" evidence="5">
    <location>
        <begin position="41"/>
        <end position="59"/>
    </location>
</feature>
<dbReference type="HAMAP" id="MF_00445">
    <property type="entry name" value="NDH1_NuoN_1"/>
    <property type="match status" value="1"/>
</dbReference>
<dbReference type="EMBL" id="AB854048">
    <property type="protein sequence ID" value="BAO51978.1"/>
    <property type="molecule type" value="Genomic_DNA"/>
</dbReference>
<feature type="transmembrane region" description="Helical" evidence="5">
    <location>
        <begin position="474"/>
        <end position="498"/>
    </location>
</feature>
<dbReference type="AlphaFoldDB" id="W8VTH0"/>
<dbReference type="InterPro" id="IPR010096">
    <property type="entry name" value="NADH-Q_OxRdtase_suN/2"/>
</dbReference>
<name>W8VTH0_9EUKA</name>
<evidence type="ECO:0000256" key="1">
    <source>
        <dbReference type="ARBA" id="ARBA00004141"/>
    </source>
</evidence>
<proteinExistence type="inferred from homology"/>
<dbReference type="GO" id="GO:0042773">
    <property type="term" value="P:ATP synthesis coupled electron transport"/>
    <property type="evidence" value="ECO:0007669"/>
    <property type="project" value="InterPro"/>
</dbReference>
<feature type="transmembrane region" description="Helical" evidence="5">
    <location>
        <begin position="294"/>
        <end position="316"/>
    </location>
</feature>
<evidence type="ECO:0000313" key="7">
    <source>
        <dbReference type="EMBL" id="BAO51978.1"/>
    </source>
</evidence>
<keyword evidence="4 5" id="KW-0472">Membrane</keyword>
<dbReference type="InterPro" id="IPR001750">
    <property type="entry name" value="ND/Mrp_TM"/>
</dbReference>
<dbReference type="PANTHER" id="PTHR22773">
    <property type="entry name" value="NADH DEHYDROGENASE"/>
    <property type="match status" value="1"/>
</dbReference>
<evidence type="ECO:0000259" key="6">
    <source>
        <dbReference type="Pfam" id="PF00361"/>
    </source>
</evidence>
<dbReference type="Pfam" id="PF00361">
    <property type="entry name" value="Proton_antipo_M"/>
    <property type="match status" value="1"/>
</dbReference>
<dbReference type="RefSeq" id="YP_009004136.1">
    <property type="nucleotide sequence ID" value="NC_023545.1"/>
</dbReference>
<evidence type="ECO:0000256" key="4">
    <source>
        <dbReference type="ARBA" id="ARBA00023136"/>
    </source>
</evidence>
<keyword evidence="2 5" id="KW-0812">Transmembrane</keyword>
<feature type="domain" description="NADH:quinone oxidoreductase/Mrp antiporter transmembrane" evidence="6">
    <location>
        <begin position="127"/>
        <end position="442"/>
    </location>
</feature>
<keyword evidence="7" id="KW-0496">Mitochondrion</keyword>
<evidence type="ECO:0000256" key="5">
    <source>
        <dbReference type="SAM" id="Phobius"/>
    </source>
</evidence>
<evidence type="ECO:0000256" key="2">
    <source>
        <dbReference type="ARBA" id="ARBA00022692"/>
    </source>
</evidence>
<feature type="transmembrane region" description="Helical" evidence="5">
    <location>
        <begin position="267"/>
        <end position="288"/>
    </location>
</feature>
<sequence length="508" mass="57432">MTGFYLLPEFYYIFFLSGLVLFCIVYSTSLKLHYPLLIKSALLNSLYLFGLIFFMYMNTFSYNEFVSYMTLQVTSYTTLLKLVIVVLSFFLLLLTLSYIKYEKINSFEYVILVLLSILGLLFLLSTNNIIILFLSLELQSLSFYILCSYQRTKEASIEAGLKYFIFGSFASALLLFGVALLYGLTGITYFSDFAVVYSKIPNFDLLDIMSLRLGIDTFFSGFTTDNAIALLGLTLLIVGFLFKLYAVPFHVWVPDIYEGSPTSVTALFALLPATAIFGFFVKVLYVSFLPFIDHWSLILLITSTLSLILGAFAAIAQKRIKRLIAYSSIGHTGYLLLGLSSGSIEALNATFFYVISYSIMTLAFFSAYMSLRKQVTGVLVEYIADFRALLKQNPIIAAALAVAFFSMAGIPPLLGFFSKLYIFLSVAEQYRYFFLFLCITTSAVGAYYYLNVVRVMFFETKSQWVLFRKVPGELAFLLAISIFAIVLFVVHPSFFIALSYKLTFLLLL</sequence>
<dbReference type="GO" id="GO:0008137">
    <property type="term" value="F:NADH dehydrogenase (ubiquinone) activity"/>
    <property type="evidence" value="ECO:0007669"/>
    <property type="project" value="InterPro"/>
</dbReference>
<dbReference type="GO" id="GO:0016020">
    <property type="term" value="C:membrane"/>
    <property type="evidence" value="ECO:0007669"/>
    <property type="project" value="UniProtKB-SubCell"/>
</dbReference>
<comment type="subcellular location">
    <subcellularLocation>
        <location evidence="1">Membrane</location>
        <topology evidence="1">Multi-pass membrane protein</topology>
    </subcellularLocation>
</comment>
<protein>
    <submittedName>
        <fullName evidence="7">NADH dehydrogenase subunit 2</fullName>
    </submittedName>
</protein>
<feature type="transmembrane region" description="Helical" evidence="5">
    <location>
        <begin position="350"/>
        <end position="371"/>
    </location>
</feature>
<feature type="transmembrane region" description="Helical" evidence="5">
    <location>
        <begin position="430"/>
        <end position="453"/>
    </location>
</feature>
<reference evidence="7" key="1">
    <citation type="journal article" date="2014" name="Genome Biol. Evol.">
        <title>Gene Content Evolution in Discobid Mitochondria Deduced from the Phylogenetic Position and Complete Mitochondrial Genome of Tsukubamonas globosa.</title>
        <authorList>
            <person name="Kamikawa R."/>
            <person name="Kolisko M."/>
            <person name="Nishimura Y."/>
            <person name="Yabuki A."/>
            <person name="Brown M.W."/>
            <person name="Ishikawa S.A."/>
            <person name="Ishida K."/>
            <person name="Roger A.J."/>
            <person name="Hashimoto T."/>
            <person name="Inagaki Y."/>
        </authorList>
    </citation>
    <scope>NUCLEOTIDE SEQUENCE</scope>
</reference>
<accession>W8VTH0</accession>
<feature type="transmembrane region" description="Helical" evidence="5">
    <location>
        <begin position="227"/>
        <end position="246"/>
    </location>
</feature>
<feature type="transmembrane region" description="Helical" evidence="5">
    <location>
        <begin position="79"/>
        <end position="99"/>
    </location>
</feature>
<feature type="transmembrane region" description="Helical" evidence="5">
    <location>
        <begin position="395"/>
        <end position="418"/>
    </location>
</feature>
<gene>
    <name evidence="7" type="primary">nad2</name>
</gene>
<geneLocation type="mitochondrion" evidence="7"/>
<feature type="transmembrane region" description="Helical" evidence="5">
    <location>
        <begin position="12"/>
        <end position="29"/>
    </location>
</feature>